<organism evidence="10 11">
    <name type="scientific">Janibacter alittae</name>
    <dbReference type="NCBI Taxonomy" id="3115209"/>
    <lineage>
        <taxon>Bacteria</taxon>
        <taxon>Bacillati</taxon>
        <taxon>Actinomycetota</taxon>
        <taxon>Actinomycetes</taxon>
        <taxon>Micrococcales</taxon>
        <taxon>Intrasporangiaceae</taxon>
        <taxon>Janibacter</taxon>
    </lineage>
</organism>
<accession>A0ABZ2MJU2</accession>
<feature type="compositionally biased region" description="Basic and acidic residues" evidence="8">
    <location>
        <begin position="510"/>
        <end position="527"/>
    </location>
</feature>
<keyword evidence="3" id="KW-0813">Transport</keyword>
<dbReference type="EMBL" id="CP144913">
    <property type="protein sequence ID" value="WXB77332.1"/>
    <property type="molecule type" value="Genomic_DNA"/>
</dbReference>
<feature type="transmembrane region" description="Helical" evidence="9">
    <location>
        <begin position="258"/>
        <end position="278"/>
    </location>
</feature>
<gene>
    <name evidence="10" type="ORF">V1351_04515</name>
</gene>
<dbReference type="PANTHER" id="PTHR30047">
    <property type="entry name" value="HIGH-AFFINITY CHOLINE TRANSPORT PROTEIN-RELATED"/>
    <property type="match status" value="1"/>
</dbReference>
<evidence type="ECO:0000256" key="7">
    <source>
        <dbReference type="ARBA" id="ARBA00023136"/>
    </source>
</evidence>
<feature type="transmembrane region" description="Helical" evidence="9">
    <location>
        <begin position="439"/>
        <end position="459"/>
    </location>
</feature>
<feature type="region of interest" description="Disordered" evidence="8">
    <location>
        <begin position="499"/>
        <end position="527"/>
    </location>
</feature>
<evidence type="ECO:0000313" key="10">
    <source>
        <dbReference type="EMBL" id="WXB77332.1"/>
    </source>
</evidence>
<sequence>MHPSRDRVVTGVSAGSLALFVALALLVPSTVSEWVASGAAFSGRWFGLFWQVLLLVTFVVAVLLAATPWAKARLGGLATPEYGRFKWVAMIMCTLLAGGGVFWAAAEPMYHYTSTPPYFDGSGTDRAAAALGQSFVHWGFLVWAILGSLGALVMLYGAERGMPLRPRTLLYPVMGERLRTSWIGTVVDIVCIISVVAGTVGPIGFLGLQVAYGLHGLFDVPNSYGVQLAVILALSGIALLSVLSGIDKGIQLLSRFNVWLAVALMGLLLVVGSALFVLKSWLAGLGTYATDFVGTSLYQGDQAWLDSWTLFFFGWFLGYAPLMSIFIARISRGRTARDLLVATSIIAPIATTVWFSVLGGTAIWIEQDRPGAISEPLASDGLPAAVMAISDNLPLAVLIAVGFFVLTITFVATTTDSMSYAVAQACTAHDSPSRWLRGLWTLLMGGAAATLVSVGNGGISALQSFIVITAVPVGFVMLPSVVAAPIYLRRLAIEQGVLREGGDGQAPQDTTREDARSERRAESAPRR</sequence>
<evidence type="ECO:0000256" key="8">
    <source>
        <dbReference type="SAM" id="MobiDB-lite"/>
    </source>
</evidence>
<keyword evidence="7 9" id="KW-0472">Membrane</keyword>
<dbReference type="InterPro" id="IPR000060">
    <property type="entry name" value="BCCT_transptr"/>
</dbReference>
<name>A0ABZ2MJU2_9MICO</name>
<feature type="transmembrane region" description="Helical" evidence="9">
    <location>
        <begin position="87"/>
        <end position="106"/>
    </location>
</feature>
<feature type="transmembrane region" description="Helical" evidence="9">
    <location>
        <begin position="48"/>
        <end position="66"/>
    </location>
</feature>
<protein>
    <submittedName>
        <fullName evidence="10">BCCT family transporter</fullName>
    </submittedName>
</protein>
<feature type="transmembrane region" description="Helical" evidence="9">
    <location>
        <begin position="465"/>
        <end position="488"/>
    </location>
</feature>
<dbReference type="RefSeq" id="WP_338751121.1">
    <property type="nucleotide sequence ID" value="NZ_CP144913.1"/>
</dbReference>
<evidence type="ECO:0000256" key="6">
    <source>
        <dbReference type="ARBA" id="ARBA00022989"/>
    </source>
</evidence>
<evidence type="ECO:0000256" key="1">
    <source>
        <dbReference type="ARBA" id="ARBA00004651"/>
    </source>
</evidence>
<keyword evidence="5 9" id="KW-0812">Transmembrane</keyword>
<evidence type="ECO:0000256" key="5">
    <source>
        <dbReference type="ARBA" id="ARBA00022692"/>
    </source>
</evidence>
<evidence type="ECO:0000256" key="3">
    <source>
        <dbReference type="ARBA" id="ARBA00022448"/>
    </source>
</evidence>
<keyword evidence="4" id="KW-1003">Cell membrane</keyword>
<dbReference type="Proteomes" id="UP001382727">
    <property type="component" value="Chromosome"/>
</dbReference>
<dbReference type="Pfam" id="PF02028">
    <property type="entry name" value="BCCT"/>
    <property type="match status" value="1"/>
</dbReference>
<feature type="transmembrane region" description="Helical" evidence="9">
    <location>
        <begin position="393"/>
        <end position="412"/>
    </location>
</feature>
<evidence type="ECO:0000256" key="2">
    <source>
        <dbReference type="ARBA" id="ARBA00005658"/>
    </source>
</evidence>
<keyword evidence="6 9" id="KW-1133">Transmembrane helix</keyword>
<feature type="transmembrane region" description="Helical" evidence="9">
    <location>
        <begin position="339"/>
        <end position="365"/>
    </location>
</feature>
<feature type="transmembrane region" description="Helical" evidence="9">
    <location>
        <begin position="224"/>
        <end position="246"/>
    </location>
</feature>
<proteinExistence type="inferred from homology"/>
<comment type="similarity">
    <text evidence="2">Belongs to the BCCT transporter (TC 2.A.15) family.</text>
</comment>
<feature type="transmembrane region" description="Helical" evidence="9">
    <location>
        <begin position="308"/>
        <end position="327"/>
    </location>
</feature>
<evidence type="ECO:0000313" key="11">
    <source>
        <dbReference type="Proteomes" id="UP001382727"/>
    </source>
</evidence>
<feature type="transmembrane region" description="Helical" evidence="9">
    <location>
        <begin position="179"/>
        <end position="212"/>
    </location>
</feature>
<feature type="transmembrane region" description="Helical" evidence="9">
    <location>
        <begin position="135"/>
        <end position="158"/>
    </location>
</feature>
<dbReference type="PANTHER" id="PTHR30047:SF7">
    <property type="entry name" value="HIGH-AFFINITY CHOLINE TRANSPORT PROTEIN"/>
    <property type="match status" value="1"/>
</dbReference>
<evidence type="ECO:0000256" key="4">
    <source>
        <dbReference type="ARBA" id="ARBA00022475"/>
    </source>
</evidence>
<reference evidence="10 11" key="1">
    <citation type="submission" date="2024-02" db="EMBL/GenBank/DDBJ databases">
        <title>Janibacter sp. nov., isolated from gut of marine sandworm.</title>
        <authorList>
            <person name="Kim B."/>
            <person name="Jun M.O."/>
            <person name="Shin N.-R."/>
        </authorList>
    </citation>
    <scope>NUCLEOTIDE SEQUENCE [LARGE SCALE GENOMIC DNA]</scope>
    <source>
        <strain evidence="10 11">A1S7</strain>
    </source>
</reference>
<comment type="subcellular location">
    <subcellularLocation>
        <location evidence="1">Cell membrane</location>
        <topology evidence="1">Multi-pass membrane protein</topology>
    </subcellularLocation>
</comment>
<keyword evidence="11" id="KW-1185">Reference proteome</keyword>
<evidence type="ECO:0000256" key="9">
    <source>
        <dbReference type="SAM" id="Phobius"/>
    </source>
</evidence>